<evidence type="ECO:0000256" key="1">
    <source>
        <dbReference type="SAM" id="MobiDB-lite"/>
    </source>
</evidence>
<reference evidence="2 3" key="1">
    <citation type="journal article" date="2015" name="Mol. Biochem. Parasitol.">
        <title>Identification of polymorphic genes for use in assemblage B genotyping assays through comparative genomics of multiple assemblage B Giardia duodenalis isolates.</title>
        <authorList>
            <person name="Wielinga C."/>
            <person name="Thompson R.C."/>
            <person name="Monis P."/>
            <person name="Ryan U."/>
        </authorList>
    </citation>
    <scope>NUCLEOTIDE SEQUENCE [LARGE SCALE GENOMIC DNA]</scope>
    <source>
        <strain evidence="2 3">BAH15c1</strain>
    </source>
</reference>
<evidence type="ECO:0000313" key="2">
    <source>
        <dbReference type="EMBL" id="KWX15908.1"/>
    </source>
</evidence>
<comment type="caution">
    <text evidence="2">The sequence shown here is derived from an EMBL/GenBank/DDBJ whole genome shotgun (WGS) entry which is preliminary data.</text>
</comment>
<feature type="region of interest" description="Disordered" evidence="1">
    <location>
        <begin position="233"/>
        <end position="281"/>
    </location>
</feature>
<protein>
    <recommendedName>
        <fullName evidence="4">Thioredoxin domain-containing protein</fullName>
    </recommendedName>
</protein>
<gene>
    <name evidence="2" type="ORF">QR46_0047</name>
</gene>
<dbReference type="OrthoDB" id="10255355at2759"/>
<dbReference type="Gene3D" id="3.40.30.10">
    <property type="entry name" value="Glutaredoxin"/>
    <property type="match status" value="1"/>
</dbReference>
<dbReference type="SUPFAM" id="SSF52833">
    <property type="entry name" value="Thioredoxin-like"/>
    <property type="match status" value="1"/>
</dbReference>
<dbReference type="VEuPathDB" id="GiardiaDB:QR46_0047"/>
<evidence type="ECO:0008006" key="4">
    <source>
        <dbReference type="Google" id="ProtNLM"/>
    </source>
</evidence>
<name>A0A132P0Q2_GIAIN</name>
<accession>A0A132P0Q2</accession>
<feature type="compositionally biased region" description="Basic and acidic residues" evidence="1">
    <location>
        <begin position="233"/>
        <end position="268"/>
    </location>
</feature>
<dbReference type="Proteomes" id="UP000070089">
    <property type="component" value="Unassembled WGS sequence"/>
</dbReference>
<dbReference type="InterPro" id="IPR036249">
    <property type="entry name" value="Thioredoxin-like_sf"/>
</dbReference>
<sequence>MLLFLLPLVLYSFTIKKFDEIKALTSDVITFFGSSSSLTDAQREVIDGVAAVHNNTFLVDKDDEANAQIFGTPDLQDLPALYVLVYEELNAEKYRGEFTLADISEYIRYKFAPYNESLVVPDASLENVMKAVDNGTHSGAAVLFVSRKKCAACPSTAISILRSATRLHAAGLSVQFYALNCDDMLKDCGTVHIDRVPTFAVYSNGIWTHYKGSQAGADVDAFVQEEIKADKETLERRREAQDKTSKEFDEHIKQAEEKMKKGREDKESVGPSVPNTATRSRMLALEKRVAELEKKLEKTKGKKAKGDKKEL</sequence>
<evidence type="ECO:0000313" key="3">
    <source>
        <dbReference type="Proteomes" id="UP000070089"/>
    </source>
</evidence>
<dbReference type="EMBL" id="JXTI01000001">
    <property type="protein sequence ID" value="KWX15908.1"/>
    <property type="molecule type" value="Genomic_DNA"/>
</dbReference>
<dbReference type="AlphaFoldDB" id="A0A132P0Q2"/>
<organism evidence="2 3">
    <name type="scientific">Giardia duodenalis assemblage B</name>
    <dbReference type="NCBI Taxonomy" id="1394984"/>
    <lineage>
        <taxon>Eukaryota</taxon>
        <taxon>Metamonada</taxon>
        <taxon>Diplomonadida</taxon>
        <taxon>Hexamitidae</taxon>
        <taxon>Giardiinae</taxon>
        <taxon>Giardia</taxon>
    </lineage>
</organism>
<proteinExistence type="predicted"/>